<protein>
    <recommendedName>
        <fullName evidence="5">Peptidyl-prolyl cis-trans isomerase</fullName>
        <shortName evidence="5">PPIase</shortName>
        <ecNumber evidence="5">5.2.1.8</ecNumber>
    </recommendedName>
</protein>
<evidence type="ECO:0000256" key="4">
    <source>
        <dbReference type="ARBA" id="ARBA00023235"/>
    </source>
</evidence>
<dbReference type="RefSeq" id="WP_145360248.1">
    <property type="nucleotide sequence ID" value="NZ_CP036265.1"/>
</dbReference>
<dbReference type="InterPro" id="IPR044666">
    <property type="entry name" value="Cyclophilin_A-like"/>
</dbReference>
<evidence type="ECO:0000256" key="5">
    <source>
        <dbReference type="RuleBase" id="RU363019"/>
    </source>
</evidence>
<feature type="domain" description="PPIase cyclophilin-type" evidence="7">
    <location>
        <begin position="28"/>
        <end position="173"/>
    </location>
</feature>
<evidence type="ECO:0000256" key="3">
    <source>
        <dbReference type="ARBA" id="ARBA00023110"/>
    </source>
</evidence>
<evidence type="ECO:0000256" key="1">
    <source>
        <dbReference type="ARBA" id="ARBA00002388"/>
    </source>
</evidence>
<evidence type="ECO:0000259" key="7">
    <source>
        <dbReference type="PROSITE" id="PS50072"/>
    </source>
</evidence>
<evidence type="ECO:0000313" key="8">
    <source>
        <dbReference type="EMBL" id="QDT17370.1"/>
    </source>
</evidence>
<dbReference type="InterPro" id="IPR020892">
    <property type="entry name" value="Cyclophilin-type_PPIase_CS"/>
</dbReference>
<dbReference type="Gene3D" id="2.40.100.10">
    <property type="entry name" value="Cyclophilin-like"/>
    <property type="match status" value="1"/>
</dbReference>
<dbReference type="PROSITE" id="PS50072">
    <property type="entry name" value="CSA_PPIASE_2"/>
    <property type="match status" value="1"/>
</dbReference>
<evidence type="ECO:0000256" key="6">
    <source>
        <dbReference type="SAM" id="MobiDB-lite"/>
    </source>
</evidence>
<dbReference type="EMBL" id="CP036265">
    <property type="protein sequence ID" value="QDT17370.1"/>
    <property type="molecule type" value="Genomic_DNA"/>
</dbReference>
<keyword evidence="9" id="KW-1185">Reference proteome</keyword>
<dbReference type="KEGG" id="acaf:CA12_34910"/>
<feature type="region of interest" description="Disordered" evidence="6">
    <location>
        <begin position="151"/>
        <end position="177"/>
    </location>
</feature>
<dbReference type="Pfam" id="PF00160">
    <property type="entry name" value="Pro_isomerase"/>
    <property type="match status" value="1"/>
</dbReference>
<evidence type="ECO:0000256" key="2">
    <source>
        <dbReference type="ARBA" id="ARBA00007365"/>
    </source>
</evidence>
<dbReference type="PANTHER" id="PTHR45625">
    <property type="entry name" value="PEPTIDYL-PROLYL CIS-TRANS ISOMERASE-RELATED"/>
    <property type="match status" value="1"/>
</dbReference>
<dbReference type="PRINTS" id="PR00153">
    <property type="entry name" value="CSAPPISMRASE"/>
</dbReference>
<dbReference type="Proteomes" id="UP000318741">
    <property type="component" value="Chromosome"/>
</dbReference>
<dbReference type="SUPFAM" id="SSF50891">
    <property type="entry name" value="Cyclophilin-like"/>
    <property type="match status" value="1"/>
</dbReference>
<reference evidence="8 9" key="1">
    <citation type="submission" date="2019-02" db="EMBL/GenBank/DDBJ databases">
        <title>Deep-cultivation of Planctomycetes and their phenomic and genomic characterization uncovers novel biology.</title>
        <authorList>
            <person name="Wiegand S."/>
            <person name="Jogler M."/>
            <person name="Boedeker C."/>
            <person name="Pinto D."/>
            <person name="Vollmers J."/>
            <person name="Rivas-Marin E."/>
            <person name="Kohn T."/>
            <person name="Peeters S.H."/>
            <person name="Heuer A."/>
            <person name="Rast P."/>
            <person name="Oberbeckmann S."/>
            <person name="Bunk B."/>
            <person name="Jeske O."/>
            <person name="Meyerdierks A."/>
            <person name="Storesund J.E."/>
            <person name="Kallscheuer N."/>
            <person name="Luecker S."/>
            <person name="Lage O.M."/>
            <person name="Pohl T."/>
            <person name="Merkel B.J."/>
            <person name="Hornburger P."/>
            <person name="Mueller R.-W."/>
            <person name="Bruemmer F."/>
            <person name="Labrenz M."/>
            <person name="Spormann A.M."/>
            <person name="Op den Camp H."/>
            <person name="Overmann J."/>
            <person name="Amann R."/>
            <person name="Jetten M.S.M."/>
            <person name="Mascher T."/>
            <person name="Medema M.H."/>
            <person name="Devos D.P."/>
            <person name="Kaster A.-K."/>
            <person name="Ovreas L."/>
            <person name="Rohde M."/>
            <person name="Galperin M.Y."/>
            <person name="Jogler C."/>
        </authorList>
    </citation>
    <scope>NUCLEOTIDE SEQUENCE [LARGE SCALE GENOMIC DNA]</scope>
    <source>
        <strain evidence="8 9">CA12</strain>
    </source>
</reference>
<accession>A0A517PDB8</accession>
<dbReference type="GO" id="GO:0003755">
    <property type="term" value="F:peptidyl-prolyl cis-trans isomerase activity"/>
    <property type="evidence" value="ECO:0007669"/>
    <property type="project" value="UniProtKB-UniRule"/>
</dbReference>
<dbReference type="EC" id="5.2.1.8" evidence="5"/>
<comment type="function">
    <text evidence="1 5">PPIases accelerate the folding of proteins. It catalyzes the cis-trans isomerization of proline imidic peptide bonds in oligopeptides.</text>
</comment>
<dbReference type="PIRSF" id="PIRSF001467">
    <property type="entry name" value="Peptidylpro_ismrse"/>
    <property type="match status" value="1"/>
</dbReference>
<dbReference type="GO" id="GO:0006457">
    <property type="term" value="P:protein folding"/>
    <property type="evidence" value="ECO:0007669"/>
    <property type="project" value="InterPro"/>
</dbReference>
<keyword evidence="4 5" id="KW-0413">Isomerase</keyword>
<organism evidence="8 9">
    <name type="scientific">Alienimonas californiensis</name>
    <dbReference type="NCBI Taxonomy" id="2527989"/>
    <lineage>
        <taxon>Bacteria</taxon>
        <taxon>Pseudomonadati</taxon>
        <taxon>Planctomycetota</taxon>
        <taxon>Planctomycetia</taxon>
        <taxon>Planctomycetales</taxon>
        <taxon>Planctomycetaceae</taxon>
        <taxon>Alienimonas</taxon>
    </lineage>
</organism>
<sequence>MAKNYSAEVEKHTANFDPSKQYRVTLKTNAGTIRLDLRPDKAPGHCKNMVGLAKAGFYDGCIFHRVIDGFMIQGGDPTGTGTGGPGYQIDAEFNDLPHESGVLSMARSQDPNSAGSQFFICLPGNTSFLNGQYTAFGKVADEESLEVVKKIGSTETNPGDRPRDEQTIEKATAEVIG</sequence>
<keyword evidence="3 5" id="KW-0697">Rotamase</keyword>
<comment type="similarity">
    <text evidence="2 5">Belongs to the cyclophilin-type PPIase family.</text>
</comment>
<dbReference type="OrthoDB" id="270889at2"/>
<dbReference type="InterPro" id="IPR024936">
    <property type="entry name" value="Cyclophilin-type_PPIase"/>
</dbReference>
<dbReference type="InterPro" id="IPR029000">
    <property type="entry name" value="Cyclophilin-like_dom_sf"/>
</dbReference>
<proteinExistence type="inferred from homology"/>
<feature type="compositionally biased region" description="Basic and acidic residues" evidence="6">
    <location>
        <begin position="158"/>
        <end position="177"/>
    </location>
</feature>
<dbReference type="PROSITE" id="PS00170">
    <property type="entry name" value="CSA_PPIASE_1"/>
    <property type="match status" value="1"/>
</dbReference>
<name>A0A517PDB8_9PLAN</name>
<dbReference type="PANTHER" id="PTHR45625:SF4">
    <property type="entry name" value="PEPTIDYLPROLYL ISOMERASE DOMAIN AND WD REPEAT-CONTAINING PROTEIN 1"/>
    <property type="match status" value="1"/>
</dbReference>
<gene>
    <name evidence="8" type="primary">cypB</name>
    <name evidence="8" type="ORF">CA12_34910</name>
</gene>
<evidence type="ECO:0000313" key="9">
    <source>
        <dbReference type="Proteomes" id="UP000318741"/>
    </source>
</evidence>
<dbReference type="InterPro" id="IPR002130">
    <property type="entry name" value="Cyclophilin-type_PPIase_dom"/>
</dbReference>
<dbReference type="CDD" id="cd00317">
    <property type="entry name" value="cyclophilin"/>
    <property type="match status" value="1"/>
</dbReference>
<comment type="catalytic activity">
    <reaction evidence="5">
        <text>[protein]-peptidylproline (omega=180) = [protein]-peptidylproline (omega=0)</text>
        <dbReference type="Rhea" id="RHEA:16237"/>
        <dbReference type="Rhea" id="RHEA-COMP:10747"/>
        <dbReference type="Rhea" id="RHEA-COMP:10748"/>
        <dbReference type="ChEBI" id="CHEBI:83833"/>
        <dbReference type="ChEBI" id="CHEBI:83834"/>
        <dbReference type="EC" id="5.2.1.8"/>
    </reaction>
</comment>
<dbReference type="AlphaFoldDB" id="A0A517PDB8"/>